<dbReference type="HOGENOM" id="CLU_1256409_0_0_1"/>
<gene>
    <name evidence="1" type="ORF">Pc16g07980</name>
    <name evidence="1" type="ORF">PCH_Pc16g07980</name>
</gene>
<dbReference type="Proteomes" id="UP000000724">
    <property type="component" value="Contig Pc00c16"/>
</dbReference>
<proteinExistence type="predicted"/>
<dbReference type="EMBL" id="AM920431">
    <property type="protein sequence ID" value="CAP93468.1"/>
    <property type="molecule type" value="Genomic_DNA"/>
</dbReference>
<dbReference type="VEuPathDB" id="FungiDB:PCH_Pc16g07980"/>
<reference evidence="1 2" key="1">
    <citation type="journal article" date="2008" name="Nat. Biotechnol.">
        <title>Genome sequencing and analysis of the filamentous fungus Penicillium chrysogenum.</title>
        <authorList>
            <person name="van den Berg M.A."/>
            <person name="Albang R."/>
            <person name="Albermann K."/>
            <person name="Badger J.H."/>
            <person name="Daran J.-M."/>
            <person name="Driessen A.J.M."/>
            <person name="Garcia-Estrada C."/>
            <person name="Fedorova N.D."/>
            <person name="Harris D.M."/>
            <person name="Heijne W.H.M."/>
            <person name="Joardar V.S."/>
            <person name="Kiel J.A.K.W."/>
            <person name="Kovalchuk A."/>
            <person name="Martin J.F."/>
            <person name="Nierman W.C."/>
            <person name="Nijland J.G."/>
            <person name="Pronk J.T."/>
            <person name="Roubos J.A."/>
            <person name="van der Klei I.J."/>
            <person name="van Peij N.N.M.E."/>
            <person name="Veenhuis M."/>
            <person name="von Doehren H."/>
            <person name="Wagner C."/>
            <person name="Wortman J.R."/>
            <person name="Bovenberg R.A.L."/>
        </authorList>
    </citation>
    <scope>NUCLEOTIDE SEQUENCE [LARGE SCALE GENOMIC DNA]</scope>
    <source>
        <strain evidence="2">ATCC 28089 / DSM 1075 / NRRL 1951 / Wisconsin 54-1255</strain>
    </source>
</reference>
<accession>B6H8A3</accession>
<dbReference type="AlphaFoldDB" id="B6H8A3"/>
<evidence type="ECO:0000313" key="1">
    <source>
        <dbReference type="EMBL" id="CAP93468.1"/>
    </source>
</evidence>
<sequence>MHSLFPPHARGNIIEASSQSFVCWVVEIVGLLTNFFVGTLRLGEIGLRGIGLERSIIVGIDRRGIPRYLESYGAPVYSGNFADILQFLNTRITIFSTAFNPDVFAHFSTHAGAYFPEPATYTGVSLRRLDPGLGGYLGDYSMLALLPNYLAEVFAALRDSITKIGKNCLQMPHKSGYNMSKSVIASPERMNYFLSPMVRARINFFKAPIDTSWKRQSYRL</sequence>
<name>B6H8A3_PENRW</name>
<evidence type="ECO:0000313" key="2">
    <source>
        <dbReference type="Proteomes" id="UP000000724"/>
    </source>
</evidence>
<protein>
    <submittedName>
        <fullName evidence="1">Uncharacterized protein</fullName>
    </submittedName>
</protein>
<organism evidence="1 2">
    <name type="scientific">Penicillium rubens (strain ATCC 28089 / DSM 1075 / NRRL 1951 / Wisconsin 54-1255)</name>
    <name type="common">Penicillium chrysogenum</name>
    <dbReference type="NCBI Taxonomy" id="500485"/>
    <lineage>
        <taxon>Eukaryota</taxon>
        <taxon>Fungi</taxon>
        <taxon>Dikarya</taxon>
        <taxon>Ascomycota</taxon>
        <taxon>Pezizomycotina</taxon>
        <taxon>Eurotiomycetes</taxon>
        <taxon>Eurotiomycetidae</taxon>
        <taxon>Eurotiales</taxon>
        <taxon>Aspergillaceae</taxon>
        <taxon>Penicillium</taxon>
        <taxon>Penicillium chrysogenum species complex</taxon>
    </lineage>
</organism>
<keyword evidence="2" id="KW-1185">Reference proteome</keyword>